<evidence type="ECO:0000313" key="2">
    <source>
        <dbReference type="Proteomes" id="UP000289738"/>
    </source>
</evidence>
<protein>
    <submittedName>
        <fullName evidence="1">Uncharacterized protein</fullName>
    </submittedName>
</protein>
<dbReference type="PANTHER" id="PTHR47718">
    <property type="entry name" value="OS01G0519700 PROTEIN"/>
    <property type="match status" value="1"/>
</dbReference>
<dbReference type="PANTHER" id="PTHR47718:SF13">
    <property type="entry name" value="OS09G0290500 PROTEIN"/>
    <property type="match status" value="1"/>
</dbReference>
<keyword evidence="2" id="KW-1185">Reference proteome</keyword>
<gene>
    <name evidence="1" type="ORF">Ahy_A10g048764</name>
</gene>
<dbReference type="AlphaFoldDB" id="A0A445B5T6"/>
<accession>A0A445B5T6</accession>
<proteinExistence type="predicted"/>
<dbReference type="Proteomes" id="UP000289738">
    <property type="component" value="Chromosome A10"/>
</dbReference>
<name>A0A445B5T6_ARAHY</name>
<organism evidence="1 2">
    <name type="scientific">Arachis hypogaea</name>
    <name type="common">Peanut</name>
    <dbReference type="NCBI Taxonomy" id="3818"/>
    <lineage>
        <taxon>Eukaryota</taxon>
        <taxon>Viridiplantae</taxon>
        <taxon>Streptophyta</taxon>
        <taxon>Embryophyta</taxon>
        <taxon>Tracheophyta</taxon>
        <taxon>Spermatophyta</taxon>
        <taxon>Magnoliopsida</taxon>
        <taxon>eudicotyledons</taxon>
        <taxon>Gunneridae</taxon>
        <taxon>Pentapetalae</taxon>
        <taxon>rosids</taxon>
        <taxon>fabids</taxon>
        <taxon>Fabales</taxon>
        <taxon>Fabaceae</taxon>
        <taxon>Papilionoideae</taxon>
        <taxon>50 kb inversion clade</taxon>
        <taxon>dalbergioids sensu lato</taxon>
        <taxon>Dalbergieae</taxon>
        <taxon>Pterocarpus clade</taxon>
        <taxon>Arachis</taxon>
    </lineage>
</organism>
<evidence type="ECO:0000313" key="1">
    <source>
        <dbReference type="EMBL" id="RYR34039.1"/>
    </source>
</evidence>
<reference evidence="1 2" key="1">
    <citation type="submission" date="2019-01" db="EMBL/GenBank/DDBJ databases">
        <title>Sequencing of cultivated peanut Arachis hypogaea provides insights into genome evolution and oil improvement.</title>
        <authorList>
            <person name="Chen X."/>
        </authorList>
    </citation>
    <scope>NUCLEOTIDE SEQUENCE [LARGE SCALE GENOMIC DNA]</scope>
    <source>
        <strain evidence="2">cv. Fuhuasheng</strain>
        <tissue evidence="1">Leaves</tissue>
    </source>
</reference>
<comment type="caution">
    <text evidence="1">The sequence shown here is derived from an EMBL/GenBank/DDBJ whole genome shotgun (WGS) entry which is preliminary data.</text>
</comment>
<sequence length="117" mass="14010">MFVHRTIENNDEAGIRSSKTYQSFVAVTGGHCKLSFNKKDVKNFITREVRNIFELDDAKEFGKYLLRMKEKNQNFFYELELKVDHSIKNTFWTDTRSRVACDYFRDVLFDTTYNINR</sequence>
<dbReference type="EMBL" id="SDMP01000010">
    <property type="protein sequence ID" value="RYR34039.1"/>
    <property type="molecule type" value="Genomic_DNA"/>
</dbReference>